<dbReference type="InterPro" id="IPR051792">
    <property type="entry name" value="GGT_bact"/>
</dbReference>
<accession>A0A0S4M339</accession>
<dbReference type="Proteomes" id="UP000198651">
    <property type="component" value="Chromosome I"/>
</dbReference>
<dbReference type="SUPFAM" id="SSF56235">
    <property type="entry name" value="N-terminal nucleophile aminohydrolases (Ntn hydrolases)"/>
    <property type="match status" value="1"/>
</dbReference>
<name>A0A0S4M339_9BURK</name>
<keyword evidence="6" id="KW-1185">Reference proteome</keyword>
<dbReference type="AlphaFoldDB" id="A0A0S4M339"/>
<dbReference type="STRING" id="1561003.Ark11_1384"/>
<evidence type="ECO:0000256" key="3">
    <source>
        <dbReference type="ARBA" id="ARBA00022801"/>
    </source>
</evidence>
<evidence type="ECO:0000256" key="4">
    <source>
        <dbReference type="ARBA" id="ARBA00023145"/>
    </source>
</evidence>
<protein>
    <submittedName>
        <fullName evidence="5">Gamma-glutamyltranspeptidase</fullName>
    </submittedName>
</protein>
<evidence type="ECO:0000256" key="1">
    <source>
        <dbReference type="ARBA" id="ARBA00009381"/>
    </source>
</evidence>
<organism evidence="5 6">
    <name type="scientific">Candidatus Ichthyocystis hellenicum</name>
    <dbReference type="NCBI Taxonomy" id="1561003"/>
    <lineage>
        <taxon>Bacteria</taxon>
        <taxon>Pseudomonadati</taxon>
        <taxon>Pseudomonadota</taxon>
        <taxon>Betaproteobacteria</taxon>
        <taxon>Burkholderiales</taxon>
        <taxon>Candidatus Ichthyocystis</taxon>
    </lineage>
</organism>
<dbReference type="Gene3D" id="1.10.246.130">
    <property type="match status" value="1"/>
</dbReference>
<keyword evidence="2" id="KW-0808">Transferase</keyword>
<gene>
    <name evidence="5" type="primary">ggt</name>
    <name evidence="5" type="ORF">Ark11_1384</name>
</gene>
<evidence type="ECO:0000313" key="5">
    <source>
        <dbReference type="EMBL" id="CUT18185.1"/>
    </source>
</evidence>
<dbReference type="Gene3D" id="3.60.20.40">
    <property type="match status" value="1"/>
</dbReference>
<evidence type="ECO:0000256" key="2">
    <source>
        <dbReference type="ARBA" id="ARBA00022679"/>
    </source>
</evidence>
<keyword evidence="3" id="KW-0378">Hydrolase</keyword>
<keyword evidence="4" id="KW-0865">Zymogen</keyword>
<evidence type="ECO:0000313" key="6">
    <source>
        <dbReference type="Proteomes" id="UP000198651"/>
    </source>
</evidence>
<reference evidence="6" key="1">
    <citation type="submission" date="2015-11" db="EMBL/GenBank/DDBJ databases">
        <authorList>
            <person name="Seth-Smith H.M.B."/>
        </authorList>
    </citation>
    <scope>NUCLEOTIDE SEQUENCE [LARGE SCALE GENOMIC DNA]</scope>
    <source>
        <strain evidence="6">2013Ark11</strain>
    </source>
</reference>
<sequence length="572" mass="62825">MMLSRLLPFFLVLLCVFNEVHANIPRVPEVSSGFHLKKLAYSKRGMVVTANFLATRTAKEILKIGGSAVDAAIAAELVLNLVEPQSSGIGGGGFMTIYDPKTKKVTSINGREVAPSELDLKRWKDDKGRWYSFDHLILSADGVGVPGELAMLYRAHRKFGRLPWAKLFQPAISLARGGYPVAHRLALQLAEESMLWNDREASKLYRPGGKIVREGSILHNYALANVFEDVAKNGIVNFYQGRWAEDIVEAVNSRAGRKIISLNDLKNYRATESLALCGKYRDWKVCSSRLPSSGADVILAWLGLIEKSPFHHLPPNSPLAWHWFIESGRAAYVDRNSYAGDPKFDKDLTSVLLSTKYQDSRLKDISGKATVDLKPGVISGMGRVRAVSLERPSTSHISVVDSSGQAVSLTNSIEDAFGSRLMVDGFLLNNQLLDFSRPLPKEKVVNLPYPGKQPRSAMSPTMVFDKSGKLVLVLGSPGGSAIVGYIVGYLVRCLDWQEDPVVNISGPHIFSRGVETEVEDGLISPELVRQLSLLGHKVVMVAETSGLSVIERRGDYWVGIADPRRDGFPAGI</sequence>
<dbReference type="InterPro" id="IPR043138">
    <property type="entry name" value="GGT_lsub"/>
</dbReference>
<dbReference type="EMBL" id="LN906597">
    <property type="protein sequence ID" value="CUT18185.1"/>
    <property type="molecule type" value="Genomic_DNA"/>
</dbReference>
<dbReference type="PRINTS" id="PR01210">
    <property type="entry name" value="GGTRANSPTASE"/>
</dbReference>
<dbReference type="PANTHER" id="PTHR43199:SF1">
    <property type="entry name" value="GLUTATHIONE HYDROLASE PROENZYME"/>
    <property type="match status" value="1"/>
</dbReference>
<proteinExistence type="inferred from homology"/>
<dbReference type="GO" id="GO:0016787">
    <property type="term" value="F:hydrolase activity"/>
    <property type="evidence" value="ECO:0007669"/>
    <property type="project" value="UniProtKB-KW"/>
</dbReference>
<comment type="similarity">
    <text evidence="1">Belongs to the gamma-glutamyltransferase family.</text>
</comment>
<dbReference type="RefSeq" id="WP_092490627.1">
    <property type="nucleotide sequence ID" value="NZ_LN906597.1"/>
</dbReference>
<dbReference type="InterPro" id="IPR029055">
    <property type="entry name" value="Ntn_hydrolases_N"/>
</dbReference>
<dbReference type="InterPro" id="IPR043137">
    <property type="entry name" value="GGT_ssub_C"/>
</dbReference>
<dbReference type="Pfam" id="PF01019">
    <property type="entry name" value="G_glu_transpept"/>
    <property type="match status" value="1"/>
</dbReference>
<dbReference type="GO" id="GO:0016740">
    <property type="term" value="F:transferase activity"/>
    <property type="evidence" value="ECO:0007669"/>
    <property type="project" value="UniProtKB-KW"/>
</dbReference>
<dbReference type="PANTHER" id="PTHR43199">
    <property type="entry name" value="GLUTATHIONE HYDROLASE"/>
    <property type="match status" value="1"/>
</dbReference>
<dbReference type="OrthoDB" id="9806544at2"/>
<dbReference type="PATRIC" id="fig|1561003.3.peg.1426"/>